<evidence type="ECO:0000313" key="2">
    <source>
        <dbReference type="Proteomes" id="UP000008366"/>
    </source>
</evidence>
<dbReference type="EMBL" id="BAHD01000018">
    <property type="protein sequence ID" value="GAB95330.1"/>
    <property type="molecule type" value="Genomic_DNA"/>
</dbReference>
<dbReference type="Gene3D" id="2.60.270.50">
    <property type="match status" value="1"/>
</dbReference>
<evidence type="ECO:0000313" key="1">
    <source>
        <dbReference type="EMBL" id="GAB95330.1"/>
    </source>
</evidence>
<sequence length="324" mass="35784">MVSIQDVAKEAKAAEELIATVSRILATAARSAVIEITNATSRPIKMSRQAHEHGAFARESLPTQEIAAMSSVVVGSRSSEGAVATGTEGRLWYTLDDEGTHFYMRWNVPFISTSNEQNYYVAGPHKDLYDSWGIISGGNKKVAVKFVVTEKATLGPFDFDWVTCTDCKGLFHKLRPGKCPARVDTSTSRPVVVGTDGTTIGEPRYLGHRAAGHTLGVPFGQPGPNRSTEWRKCRRCSQLFWDGGETKGACPKWSKPRLAHVGEENGREYLLPFDVPPRSSQQDDWRFCEKCHVLFYFPHGEDGGCAAGGKHRAFTRNYVLMRGQ</sequence>
<gene>
    <name evidence="1" type="ORF">KILIM_018_00790</name>
</gene>
<proteinExistence type="predicted"/>
<dbReference type="OrthoDB" id="5148901at2"/>
<keyword evidence="2" id="KW-1185">Reference proteome</keyword>
<accession>K6W829</accession>
<dbReference type="AlphaFoldDB" id="K6W829"/>
<name>K6W829_9MICO</name>
<organism evidence="1 2">
    <name type="scientific">Kineosphaera limosa NBRC 100340</name>
    <dbReference type="NCBI Taxonomy" id="1184609"/>
    <lineage>
        <taxon>Bacteria</taxon>
        <taxon>Bacillati</taxon>
        <taxon>Actinomycetota</taxon>
        <taxon>Actinomycetes</taxon>
        <taxon>Micrococcales</taxon>
        <taxon>Dermatophilaceae</taxon>
        <taxon>Kineosphaera</taxon>
    </lineage>
</organism>
<protein>
    <submittedName>
        <fullName evidence="1">Uncharacterized protein</fullName>
    </submittedName>
</protein>
<dbReference type="RefSeq" id="WP_006591862.1">
    <property type="nucleotide sequence ID" value="NZ_BAHD01000018.1"/>
</dbReference>
<comment type="caution">
    <text evidence="1">The sequence shown here is derived from an EMBL/GenBank/DDBJ whole genome shotgun (WGS) entry which is preliminary data.</text>
</comment>
<reference evidence="1 2" key="1">
    <citation type="submission" date="2012-08" db="EMBL/GenBank/DDBJ databases">
        <title>Whole genome shotgun sequence of Kineosphaera limosa NBRC 100340.</title>
        <authorList>
            <person name="Yoshida I."/>
            <person name="Isaki S."/>
            <person name="Hosoyama A."/>
            <person name="Tsuchikane K."/>
            <person name="Katsumata H."/>
            <person name="Ando Y."/>
            <person name="Ohji S."/>
            <person name="Hamada M."/>
            <person name="Tamura T."/>
            <person name="Yamazoe A."/>
            <person name="Yamazaki S."/>
            <person name="Fujita N."/>
        </authorList>
    </citation>
    <scope>NUCLEOTIDE SEQUENCE [LARGE SCALE GENOMIC DNA]</scope>
    <source>
        <strain evidence="1 2">NBRC 100340</strain>
    </source>
</reference>
<dbReference type="Proteomes" id="UP000008366">
    <property type="component" value="Unassembled WGS sequence"/>
</dbReference>
<dbReference type="eggNOG" id="ENOG50337ZA">
    <property type="taxonomic scope" value="Bacteria"/>
</dbReference>